<dbReference type="AlphaFoldDB" id="X1EHU9"/>
<name>X1EHU9_9ZZZZ</name>
<dbReference type="EMBL" id="BARU01014424">
    <property type="protein sequence ID" value="GAH32896.1"/>
    <property type="molecule type" value="Genomic_DNA"/>
</dbReference>
<organism evidence="1">
    <name type="scientific">marine sediment metagenome</name>
    <dbReference type="NCBI Taxonomy" id="412755"/>
    <lineage>
        <taxon>unclassified sequences</taxon>
        <taxon>metagenomes</taxon>
        <taxon>ecological metagenomes</taxon>
    </lineage>
</organism>
<protein>
    <recommendedName>
        <fullName evidence="2">Radical SAM protein</fullName>
    </recommendedName>
</protein>
<reference evidence="1" key="1">
    <citation type="journal article" date="2014" name="Front. Microbiol.">
        <title>High frequency of phylogenetically diverse reductive dehalogenase-homologous genes in deep subseafloor sedimentary metagenomes.</title>
        <authorList>
            <person name="Kawai M."/>
            <person name="Futagami T."/>
            <person name="Toyoda A."/>
            <person name="Takaki Y."/>
            <person name="Nishi S."/>
            <person name="Hori S."/>
            <person name="Arai W."/>
            <person name="Tsubouchi T."/>
            <person name="Morono Y."/>
            <person name="Uchiyama I."/>
            <person name="Ito T."/>
            <person name="Fujiyama A."/>
            <person name="Inagaki F."/>
            <person name="Takami H."/>
        </authorList>
    </citation>
    <scope>NUCLEOTIDE SEQUENCE</scope>
    <source>
        <strain evidence="1">Expedition CK06-06</strain>
    </source>
</reference>
<gene>
    <name evidence="1" type="ORF">S03H2_25468</name>
</gene>
<accession>X1EHU9</accession>
<sequence>LLAASRNHIDCVVDAVKSFPFVDFNQGLEAKRFTPEIADLFGKLRCKVRFALDTWGAEKVVKEAIDLCRRRTTKDIGVYCLIGYKDTPDDARARLELVRSWGLRPNPMRFQPLDAKKKNQYVAPGWTAKELLKMTEYYSRLRWFEHIPYEDFRSKA</sequence>
<evidence type="ECO:0008006" key="2">
    <source>
        <dbReference type="Google" id="ProtNLM"/>
    </source>
</evidence>
<feature type="non-terminal residue" evidence="1">
    <location>
        <position position="1"/>
    </location>
</feature>
<proteinExistence type="predicted"/>
<feature type="non-terminal residue" evidence="1">
    <location>
        <position position="156"/>
    </location>
</feature>
<evidence type="ECO:0000313" key="1">
    <source>
        <dbReference type="EMBL" id="GAH32896.1"/>
    </source>
</evidence>
<comment type="caution">
    <text evidence="1">The sequence shown here is derived from an EMBL/GenBank/DDBJ whole genome shotgun (WGS) entry which is preliminary data.</text>
</comment>